<dbReference type="InterPro" id="IPR000866">
    <property type="entry name" value="AhpC/TSA"/>
</dbReference>
<dbReference type="PROSITE" id="PS00194">
    <property type="entry name" value="THIOREDOXIN_1"/>
    <property type="match status" value="1"/>
</dbReference>
<dbReference type="PANTHER" id="PTHR42852">
    <property type="entry name" value="THIOL:DISULFIDE INTERCHANGE PROTEIN DSBE"/>
    <property type="match status" value="1"/>
</dbReference>
<dbReference type="InterPro" id="IPR050553">
    <property type="entry name" value="Thioredoxin_ResA/DsbE_sf"/>
</dbReference>
<keyword evidence="8" id="KW-1185">Reference proteome</keyword>
<dbReference type="GO" id="GO:0017004">
    <property type="term" value="P:cytochrome complex assembly"/>
    <property type="evidence" value="ECO:0007669"/>
    <property type="project" value="UniProtKB-KW"/>
</dbReference>
<evidence type="ECO:0000313" key="7">
    <source>
        <dbReference type="EMBL" id="MBE9662073.1"/>
    </source>
</evidence>
<evidence type="ECO:0000313" key="8">
    <source>
        <dbReference type="Proteomes" id="UP000622475"/>
    </source>
</evidence>
<feature type="chain" id="PRO_5037496777" evidence="5">
    <location>
        <begin position="21"/>
        <end position="383"/>
    </location>
</feature>
<dbReference type="Gene3D" id="3.40.30.10">
    <property type="entry name" value="Glutaredoxin"/>
    <property type="match status" value="1"/>
</dbReference>
<keyword evidence="4" id="KW-0676">Redox-active center</keyword>
<dbReference type="InterPro" id="IPR036249">
    <property type="entry name" value="Thioredoxin-like_sf"/>
</dbReference>
<evidence type="ECO:0000256" key="1">
    <source>
        <dbReference type="ARBA" id="ARBA00004196"/>
    </source>
</evidence>
<proteinExistence type="predicted"/>
<dbReference type="GO" id="GO:0030313">
    <property type="term" value="C:cell envelope"/>
    <property type="evidence" value="ECO:0007669"/>
    <property type="project" value="UniProtKB-SubCell"/>
</dbReference>
<dbReference type="InterPro" id="IPR013766">
    <property type="entry name" value="Thioredoxin_domain"/>
</dbReference>
<dbReference type="Pfam" id="PF00578">
    <property type="entry name" value="AhpC-TSA"/>
    <property type="match status" value="1"/>
</dbReference>
<dbReference type="InterPro" id="IPR017937">
    <property type="entry name" value="Thioredoxin_CS"/>
</dbReference>
<dbReference type="EMBL" id="JADFFL010000003">
    <property type="protein sequence ID" value="MBE9662073.1"/>
    <property type="molecule type" value="Genomic_DNA"/>
</dbReference>
<comment type="caution">
    <text evidence="7">The sequence shown here is derived from an EMBL/GenBank/DDBJ whole genome shotgun (WGS) entry which is preliminary data.</text>
</comment>
<dbReference type="GO" id="GO:0016209">
    <property type="term" value="F:antioxidant activity"/>
    <property type="evidence" value="ECO:0007669"/>
    <property type="project" value="InterPro"/>
</dbReference>
<dbReference type="GO" id="GO:0016491">
    <property type="term" value="F:oxidoreductase activity"/>
    <property type="evidence" value="ECO:0007669"/>
    <property type="project" value="InterPro"/>
</dbReference>
<evidence type="ECO:0000256" key="4">
    <source>
        <dbReference type="ARBA" id="ARBA00023284"/>
    </source>
</evidence>
<feature type="domain" description="Thioredoxin" evidence="6">
    <location>
        <begin position="245"/>
        <end position="383"/>
    </location>
</feature>
<dbReference type="CDD" id="cd02966">
    <property type="entry name" value="TlpA_like_family"/>
    <property type="match status" value="1"/>
</dbReference>
<accession>A0A929PVS0</accession>
<name>A0A929PVS0_9SPHI</name>
<comment type="subcellular location">
    <subcellularLocation>
        <location evidence="1">Cell envelope</location>
    </subcellularLocation>
</comment>
<sequence>MPKHIAICLSFLLLVNIAQAQKIFQVTLQFDSTIKPQNVRYHYDDGIDLHFNDDTLSKRQFVLKRKYYAPLAMVNVDYTDDAGKQYNNRFFITDKPAIIRFTNKPNEEQELHYSYILNATPIFDSVKNKFWAGTIANRKKHPEESIAFDTFLKKNPKYPSSDSLRRVFQKLYEGHLNRDMAYLSHHADDYQAFWFFRSQLEQTSGGRDAYLQEQLAYVKKVFPKYLNTPGGKRMLERFSARLELVGVGQVSPSFTLKLIDGKNVELKDLKGKYVLLDLWATWCPPCMAEMPFIKDIRAKYPPEKLVIIGISSDRSIKPMKEAIVKQGMNWEHYLDADGYMLRKFSVSAIPVLILIGTDGNMLYKSDHKVRDEDALPKVLAGIE</sequence>
<keyword evidence="3" id="KW-1015">Disulfide bond</keyword>
<dbReference type="PANTHER" id="PTHR42852:SF6">
    <property type="entry name" value="THIOL:DISULFIDE INTERCHANGE PROTEIN DSBE"/>
    <property type="match status" value="1"/>
</dbReference>
<dbReference type="Proteomes" id="UP000622475">
    <property type="component" value="Unassembled WGS sequence"/>
</dbReference>
<dbReference type="RefSeq" id="WP_194111268.1">
    <property type="nucleotide sequence ID" value="NZ_JADFFL010000003.1"/>
</dbReference>
<evidence type="ECO:0000256" key="2">
    <source>
        <dbReference type="ARBA" id="ARBA00022748"/>
    </source>
</evidence>
<gene>
    <name evidence="7" type="ORF">IRJ16_09270</name>
</gene>
<dbReference type="SUPFAM" id="SSF52833">
    <property type="entry name" value="Thioredoxin-like"/>
    <property type="match status" value="1"/>
</dbReference>
<evidence type="ECO:0000259" key="6">
    <source>
        <dbReference type="PROSITE" id="PS51352"/>
    </source>
</evidence>
<organism evidence="7 8">
    <name type="scientific">Mucilaginibacter myungsuensis</name>
    <dbReference type="NCBI Taxonomy" id="649104"/>
    <lineage>
        <taxon>Bacteria</taxon>
        <taxon>Pseudomonadati</taxon>
        <taxon>Bacteroidota</taxon>
        <taxon>Sphingobacteriia</taxon>
        <taxon>Sphingobacteriales</taxon>
        <taxon>Sphingobacteriaceae</taxon>
        <taxon>Mucilaginibacter</taxon>
    </lineage>
</organism>
<evidence type="ECO:0000256" key="3">
    <source>
        <dbReference type="ARBA" id="ARBA00023157"/>
    </source>
</evidence>
<feature type="signal peptide" evidence="5">
    <location>
        <begin position="1"/>
        <end position="20"/>
    </location>
</feature>
<dbReference type="AlphaFoldDB" id="A0A929PVS0"/>
<keyword evidence="2" id="KW-0201">Cytochrome c-type biogenesis</keyword>
<evidence type="ECO:0000256" key="5">
    <source>
        <dbReference type="SAM" id="SignalP"/>
    </source>
</evidence>
<dbReference type="PROSITE" id="PS51352">
    <property type="entry name" value="THIOREDOXIN_2"/>
    <property type="match status" value="1"/>
</dbReference>
<keyword evidence="5" id="KW-0732">Signal</keyword>
<reference evidence="7" key="1">
    <citation type="submission" date="2020-10" db="EMBL/GenBank/DDBJ databases">
        <title>Mucilaginibacter mali sp. nov., isolated from rhizosphere soil of apple orchard.</title>
        <authorList>
            <person name="Lee J.-S."/>
            <person name="Kim H.S."/>
            <person name="Kim J.-S."/>
        </authorList>
    </citation>
    <scope>NUCLEOTIDE SEQUENCE</scope>
    <source>
        <strain evidence="7">KCTC 22746</strain>
    </source>
</reference>
<protein>
    <submittedName>
        <fullName evidence="7">TlpA family protein disulfide reductase</fullName>
    </submittedName>
</protein>